<accession>A0A8R7UVW1</accession>
<protein>
    <submittedName>
        <fullName evidence="1">Uncharacterized protein</fullName>
    </submittedName>
</protein>
<organism evidence="1 2">
    <name type="scientific">Triticum urartu</name>
    <name type="common">Red wild einkorn</name>
    <name type="synonym">Crithodium urartu</name>
    <dbReference type="NCBI Taxonomy" id="4572"/>
    <lineage>
        <taxon>Eukaryota</taxon>
        <taxon>Viridiplantae</taxon>
        <taxon>Streptophyta</taxon>
        <taxon>Embryophyta</taxon>
        <taxon>Tracheophyta</taxon>
        <taxon>Spermatophyta</taxon>
        <taxon>Magnoliopsida</taxon>
        <taxon>Liliopsida</taxon>
        <taxon>Poales</taxon>
        <taxon>Poaceae</taxon>
        <taxon>BOP clade</taxon>
        <taxon>Pooideae</taxon>
        <taxon>Triticodae</taxon>
        <taxon>Triticeae</taxon>
        <taxon>Triticinae</taxon>
        <taxon>Triticum</taxon>
    </lineage>
</organism>
<reference evidence="1" key="3">
    <citation type="submission" date="2022-06" db="UniProtKB">
        <authorList>
            <consortium name="EnsemblPlants"/>
        </authorList>
    </citation>
    <scope>IDENTIFICATION</scope>
</reference>
<keyword evidence="2" id="KW-1185">Reference proteome</keyword>
<evidence type="ECO:0000313" key="2">
    <source>
        <dbReference type="Proteomes" id="UP000015106"/>
    </source>
</evidence>
<sequence length="88" mass="9774">MSLVGNIKSLVVGVFIVHDRAEWTLITDFHQISDNDQGVLNTGLAFLLISRVIRRSGPIYPPMFNSLSLVMTTVLESVLLDADIYLGR</sequence>
<dbReference type="AlphaFoldDB" id="A0A8R7UVW1"/>
<reference evidence="1" key="2">
    <citation type="submission" date="2018-03" db="EMBL/GenBank/DDBJ databases">
        <title>The Triticum urartu genome reveals the dynamic nature of wheat genome evolution.</title>
        <authorList>
            <person name="Ling H."/>
            <person name="Ma B."/>
            <person name="Shi X."/>
            <person name="Liu H."/>
            <person name="Dong L."/>
            <person name="Sun H."/>
            <person name="Cao Y."/>
            <person name="Gao Q."/>
            <person name="Zheng S."/>
            <person name="Li Y."/>
            <person name="Yu Y."/>
            <person name="Du H."/>
            <person name="Qi M."/>
            <person name="Li Y."/>
            <person name="Yu H."/>
            <person name="Cui Y."/>
            <person name="Wang N."/>
            <person name="Chen C."/>
            <person name="Wu H."/>
            <person name="Zhao Y."/>
            <person name="Zhang J."/>
            <person name="Li Y."/>
            <person name="Zhou W."/>
            <person name="Zhang B."/>
            <person name="Hu W."/>
            <person name="Eijk M."/>
            <person name="Tang J."/>
            <person name="Witsenboer H."/>
            <person name="Zhao S."/>
            <person name="Li Z."/>
            <person name="Zhang A."/>
            <person name="Wang D."/>
            <person name="Liang C."/>
        </authorList>
    </citation>
    <scope>NUCLEOTIDE SEQUENCE [LARGE SCALE GENOMIC DNA]</scope>
    <source>
        <strain evidence="1">cv. G1812</strain>
    </source>
</reference>
<reference evidence="2" key="1">
    <citation type="journal article" date="2013" name="Nature">
        <title>Draft genome of the wheat A-genome progenitor Triticum urartu.</title>
        <authorList>
            <person name="Ling H.Q."/>
            <person name="Zhao S."/>
            <person name="Liu D."/>
            <person name="Wang J."/>
            <person name="Sun H."/>
            <person name="Zhang C."/>
            <person name="Fan H."/>
            <person name="Li D."/>
            <person name="Dong L."/>
            <person name="Tao Y."/>
            <person name="Gao C."/>
            <person name="Wu H."/>
            <person name="Li Y."/>
            <person name="Cui Y."/>
            <person name="Guo X."/>
            <person name="Zheng S."/>
            <person name="Wang B."/>
            <person name="Yu K."/>
            <person name="Liang Q."/>
            <person name="Yang W."/>
            <person name="Lou X."/>
            <person name="Chen J."/>
            <person name="Feng M."/>
            <person name="Jian J."/>
            <person name="Zhang X."/>
            <person name="Luo G."/>
            <person name="Jiang Y."/>
            <person name="Liu J."/>
            <person name="Wang Z."/>
            <person name="Sha Y."/>
            <person name="Zhang B."/>
            <person name="Wu H."/>
            <person name="Tang D."/>
            <person name="Shen Q."/>
            <person name="Xue P."/>
            <person name="Zou S."/>
            <person name="Wang X."/>
            <person name="Liu X."/>
            <person name="Wang F."/>
            <person name="Yang Y."/>
            <person name="An X."/>
            <person name="Dong Z."/>
            <person name="Zhang K."/>
            <person name="Zhang X."/>
            <person name="Luo M.C."/>
            <person name="Dvorak J."/>
            <person name="Tong Y."/>
            <person name="Wang J."/>
            <person name="Yang H."/>
            <person name="Li Z."/>
            <person name="Wang D."/>
            <person name="Zhang A."/>
            <person name="Wang J."/>
        </authorList>
    </citation>
    <scope>NUCLEOTIDE SEQUENCE</scope>
    <source>
        <strain evidence="2">cv. G1812</strain>
    </source>
</reference>
<dbReference type="Proteomes" id="UP000015106">
    <property type="component" value="Chromosome 6"/>
</dbReference>
<proteinExistence type="predicted"/>
<dbReference type="Gramene" id="TuG1812G0600002978.01.T01">
    <property type="protein sequence ID" value="TuG1812G0600002978.01.T01"/>
    <property type="gene ID" value="TuG1812G0600002978.01"/>
</dbReference>
<name>A0A8R7UVW1_TRIUA</name>
<dbReference type="EnsemblPlants" id="TuG1812G0600002978.01.T01">
    <property type="protein sequence ID" value="TuG1812G0600002978.01.T01"/>
    <property type="gene ID" value="TuG1812G0600002978.01"/>
</dbReference>
<evidence type="ECO:0000313" key="1">
    <source>
        <dbReference type="EnsemblPlants" id="TuG1812G0600002978.01.T01"/>
    </source>
</evidence>